<keyword evidence="2" id="KW-1185">Reference proteome</keyword>
<organism evidence="1 2">
    <name type="scientific">Leucogyrophana mollusca</name>
    <dbReference type="NCBI Taxonomy" id="85980"/>
    <lineage>
        <taxon>Eukaryota</taxon>
        <taxon>Fungi</taxon>
        <taxon>Dikarya</taxon>
        <taxon>Basidiomycota</taxon>
        <taxon>Agaricomycotina</taxon>
        <taxon>Agaricomycetes</taxon>
        <taxon>Agaricomycetidae</taxon>
        <taxon>Boletales</taxon>
        <taxon>Boletales incertae sedis</taxon>
        <taxon>Leucogyrophana</taxon>
    </lineage>
</organism>
<protein>
    <submittedName>
        <fullName evidence="1">Uncharacterized protein</fullName>
    </submittedName>
</protein>
<gene>
    <name evidence="1" type="ORF">BV22DRAFT_1026067</name>
</gene>
<proteinExistence type="predicted"/>
<sequence length="341" mass="39422">IRHPDCLCITNHITSDNECCATILQYCSTTVHKVIEGMKHFNIPNWDNLKKDILKYFDADRSDERFFKRDLKCFISEARDSPIQSLFDLHSYMRNYTCIADWLQGHSKITSSEYDKYFWKGLPRSINPSIEARLLQKDPDFDLRNPFPYSGIVTTAEHILRRDRFDADDIHLEDRTQDSDSDGSYDSDDDDYARLSKKKHVKIAKCSKDISDNEGRKPVPPREARRTLKKLEREEPCAQQQDEMETIIKQLLQMSLDDPNYGLNYYRAMKRDPDIIHVVRPPSIHASAPVQAPSRLPSTSQPRTFPPRQPSNMPFSCFGCGSPEHGVNDCQHVNDLIAKVL</sequence>
<reference evidence="1" key="1">
    <citation type="journal article" date="2021" name="New Phytol.">
        <title>Evolutionary innovations through gain and loss of genes in the ectomycorrhizal Boletales.</title>
        <authorList>
            <person name="Wu G."/>
            <person name="Miyauchi S."/>
            <person name="Morin E."/>
            <person name="Kuo A."/>
            <person name="Drula E."/>
            <person name="Varga T."/>
            <person name="Kohler A."/>
            <person name="Feng B."/>
            <person name="Cao Y."/>
            <person name="Lipzen A."/>
            <person name="Daum C."/>
            <person name="Hundley H."/>
            <person name="Pangilinan J."/>
            <person name="Johnson J."/>
            <person name="Barry K."/>
            <person name="LaButti K."/>
            <person name="Ng V."/>
            <person name="Ahrendt S."/>
            <person name="Min B."/>
            <person name="Choi I.G."/>
            <person name="Park H."/>
            <person name="Plett J.M."/>
            <person name="Magnuson J."/>
            <person name="Spatafora J.W."/>
            <person name="Nagy L.G."/>
            <person name="Henrissat B."/>
            <person name="Grigoriev I.V."/>
            <person name="Yang Z.L."/>
            <person name="Xu J."/>
            <person name="Martin F.M."/>
        </authorList>
    </citation>
    <scope>NUCLEOTIDE SEQUENCE</scope>
    <source>
        <strain evidence="1">KUC20120723A-06</strain>
    </source>
</reference>
<comment type="caution">
    <text evidence="1">The sequence shown here is derived from an EMBL/GenBank/DDBJ whole genome shotgun (WGS) entry which is preliminary data.</text>
</comment>
<dbReference type="EMBL" id="MU266998">
    <property type="protein sequence ID" value="KAH7917598.1"/>
    <property type="molecule type" value="Genomic_DNA"/>
</dbReference>
<evidence type="ECO:0000313" key="1">
    <source>
        <dbReference type="EMBL" id="KAH7917598.1"/>
    </source>
</evidence>
<evidence type="ECO:0000313" key="2">
    <source>
        <dbReference type="Proteomes" id="UP000790709"/>
    </source>
</evidence>
<feature type="non-terminal residue" evidence="1">
    <location>
        <position position="1"/>
    </location>
</feature>
<accession>A0ACB8AXJ2</accession>
<name>A0ACB8AXJ2_9AGAM</name>
<dbReference type="Proteomes" id="UP000790709">
    <property type="component" value="Unassembled WGS sequence"/>
</dbReference>